<dbReference type="InterPro" id="IPR036736">
    <property type="entry name" value="ACP-like_sf"/>
</dbReference>
<evidence type="ECO:0000256" key="4">
    <source>
        <dbReference type="ARBA" id="ARBA00022553"/>
    </source>
</evidence>
<protein>
    <submittedName>
        <fullName evidence="14">Type I polyketide synthase</fullName>
    </submittedName>
</protein>
<comment type="caution">
    <text evidence="9">Lacks conserved residue(s) required for the propagation of feature annotation.</text>
</comment>
<feature type="domain" description="Ketosynthase family 3 (KS3)" evidence="12">
    <location>
        <begin position="33"/>
        <end position="458"/>
    </location>
</feature>
<dbReference type="InterPro" id="IPR015083">
    <property type="entry name" value="NorB/c/GfsB-D-like_docking"/>
</dbReference>
<dbReference type="Pfam" id="PF21089">
    <property type="entry name" value="PKS_DH_N"/>
    <property type="match status" value="2"/>
</dbReference>
<dbReference type="PROSITE" id="PS50075">
    <property type="entry name" value="CARRIER"/>
    <property type="match status" value="2"/>
</dbReference>
<dbReference type="Pfam" id="PF22953">
    <property type="entry name" value="SpnB_Rossmann"/>
    <property type="match status" value="2"/>
</dbReference>
<dbReference type="Pfam" id="PF14765">
    <property type="entry name" value="PS-DH"/>
    <property type="match status" value="2"/>
</dbReference>
<dbReference type="SUPFAM" id="SSF52151">
    <property type="entry name" value="FabD/lysophospholipase-like"/>
    <property type="match status" value="2"/>
</dbReference>
<feature type="domain" description="Carrier" evidence="11">
    <location>
        <begin position="1680"/>
        <end position="1755"/>
    </location>
</feature>
<dbReference type="Gene3D" id="1.10.1200.10">
    <property type="entry name" value="ACP-like"/>
    <property type="match status" value="2"/>
</dbReference>
<dbReference type="SUPFAM" id="SSF47336">
    <property type="entry name" value="ACP-like"/>
    <property type="match status" value="2"/>
</dbReference>
<keyword evidence="6" id="KW-0045">Antibiotic biosynthesis</keyword>
<dbReference type="InterPro" id="IPR055123">
    <property type="entry name" value="SpnB-like_Rossmann"/>
</dbReference>
<feature type="active site" description="Proton donor; for dehydratase activity" evidence="9">
    <location>
        <position position="2846"/>
    </location>
</feature>
<dbReference type="PANTHER" id="PTHR43775">
    <property type="entry name" value="FATTY ACID SYNTHASE"/>
    <property type="match status" value="1"/>
</dbReference>
<dbReference type="InterPro" id="IPR013968">
    <property type="entry name" value="PKS_KR"/>
</dbReference>
<dbReference type="InterPro" id="IPR050091">
    <property type="entry name" value="PKS_NRPS_Biosynth_Enz"/>
</dbReference>
<keyword evidence="15" id="KW-1185">Reference proteome</keyword>
<evidence type="ECO:0000313" key="15">
    <source>
        <dbReference type="Proteomes" id="UP001183410"/>
    </source>
</evidence>
<evidence type="ECO:0000256" key="5">
    <source>
        <dbReference type="ARBA" id="ARBA00022679"/>
    </source>
</evidence>
<dbReference type="EMBL" id="JAVREO010000034">
    <property type="protein sequence ID" value="MDT0270776.1"/>
    <property type="molecule type" value="Genomic_DNA"/>
</dbReference>
<dbReference type="InterPro" id="IPR018201">
    <property type="entry name" value="Ketoacyl_synth_AS"/>
</dbReference>
<evidence type="ECO:0000256" key="2">
    <source>
        <dbReference type="ARBA" id="ARBA00004792"/>
    </source>
</evidence>
<keyword evidence="4" id="KW-0597">Phosphoprotein</keyword>
<dbReference type="PROSITE" id="PS00606">
    <property type="entry name" value="KS3_1"/>
    <property type="match status" value="2"/>
</dbReference>
<gene>
    <name evidence="14" type="ORF">RM844_31355</name>
</gene>
<dbReference type="InterPro" id="IPR014031">
    <property type="entry name" value="Ketoacyl_synth_C"/>
</dbReference>
<feature type="active site" description="Proton acceptor; for dehydratase activity" evidence="9">
    <location>
        <position position="2680"/>
    </location>
</feature>
<dbReference type="InterPro" id="IPR020806">
    <property type="entry name" value="PKS_PP-bd"/>
</dbReference>
<feature type="domain" description="PKS/mFAS DH" evidence="13">
    <location>
        <begin position="931"/>
        <end position="1200"/>
    </location>
</feature>
<dbReference type="Gene3D" id="3.40.47.10">
    <property type="match status" value="2"/>
</dbReference>
<comment type="cofactor">
    <cofactor evidence="1">
        <name>pantetheine 4'-phosphate</name>
        <dbReference type="ChEBI" id="CHEBI:47942"/>
    </cofactor>
</comment>
<dbReference type="InterPro" id="IPR020841">
    <property type="entry name" value="PKS_Beta-ketoAc_synthase_dom"/>
</dbReference>
<dbReference type="InterPro" id="IPR016035">
    <property type="entry name" value="Acyl_Trfase/lysoPLipase"/>
</dbReference>
<feature type="region of interest" description="C-terminal hotdog fold" evidence="9">
    <location>
        <begin position="1069"/>
        <end position="1200"/>
    </location>
</feature>
<dbReference type="InterPro" id="IPR042104">
    <property type="entry name" value="PKS_dehydratase_sf"/>
</dbReference>
<feature type="region of interest" description="C-terminal hotdog fold" evidence="9">
    <location>
        <begin position="2785"/>
        <end position="2922"/>
    </location>
</feature>
<dbReference type="SUPFAM" id="SSF51735">
    <property type="entry name" value="NAD(P)-binding Rossmann-fold domains"/>
    <property type="match status" value="4"/>
</dbReference>
<accession>A0ABU2K0J5</accession>
<dbReference type="InterPro" id="IPR049552">
    <property type="entry name" value="PKS_DH_N"/>
</dbReference>
<dbReference type="SMART" id="SM00826">
    <property type="entry name" value="PKS_DH"/>
    <property type="match status" value="2"/>
</dbReference>
<dbReference type="SUPFAM" id="SSF53901">
    <property type="entry name" value="Thiolase-like"/>
    <property type="match status" value="2"/>
</dbReference>
<dbReference type="PANTHER" id="PTHR43775:SF51">
    <property type="entry name" value="INACTIVE PHENOLPHTHIOCEROL SYNTHESIS POLYKETIDE SYNTHASE TYPE I PKS1-RELATED"/>
    <property type="match status" value="1"/>
</dbReference>
<sequence>MANEEKILAYLKRVTADLHQTKQRLAEVESGVSEPIAIVSMGCRYPGGVRSPEDLWRLVAEERDAVTDLPTDRGWDDDLYDPDPDQPGRTYSKGGGFLPGIADFDAGFFDISPREARAMDPQQRLMLEVAWEAMERAGLDPDTLRGQSVGVYVGSNSQDYEELMLQVPDEAEAYLSTGSVAAVISGRLAYTFGFEGPAVTVDTACSSSITALHLAVNALRDGDADYAMAGGVSLMCTPGAILALSRQRGLSADGRCKAFSDDADGIGFSEGAAVLLLERLSDARRNGHQVMAVIRGSALNQDGASNGLSAPNGPSQQRVIRKALADAGLTAEQVDAVEAHGTGTSLGDPIEAEALLATYGREKTADAPLWLGSLKSNIGHAQGAAAIGGVMKMALALQHGTLPKTLHVSEPSRHIRWSAGHVRLLTEARDWPAGERPRRAGVSAFGISGTNGHIILEEAPGPRDAEPAPERAAHGLLPWTFSAKSEPALRAQAAALVERLTGHPEADPVEVGAALATTRTTFDHRALVFGADHAELLAAARELAESGQGERVVTGRGTPRAKRVFVYPGQGSQWVGMATELLDGSPAFRDRVEECERALAPFVDWSLTAVLRGEPDAPPLDRVDVVQPVLWAMMVSLTALWASWGVTPSAVVGHSQGEIAAAVVAGALTLEDGARVVALRSRLLLDLVGSGGMLSVSLPEDQLAPYLGAEADAVSVAAVNGPSLVVLAGPRTALEAVQARCETAEVRARMVPVDYASHSPEVARIEAELLTALAPLAPRTSDVPFYSSVTATTVDTAGLDAAYWYRNIRQPVRFADATRALMDAGYDAYVEVSPHPVLTMSVTDTLAEREYDAAVGTTLRREQGGEARFLTSLGELFTAGVRPDWDRVPALAGARPADLPTYPFQRDRYWLDVPAGTAGDVGAAGLLAADHPLLGAVVTRAQADEATLTGRISPRSHPWMADCQLAGVTALPAGALVELAHRAADQVAAGGLAELTVHRPLILPADTETLLQVTVGAPGAGGLREVTVHSRPESADPGDGWDLNASGLTAANPPETPPADLTAWPPAGATPVPADTWAAWTLPEYGPQASTVRAVWRQGDDLYAELALPEAASGDADRYGLHPLLLDAATQLAGFAGAGAALPTRLDAVTLTATGATALRARISTVEPGAATLHLADPTGAPVATVGHLTHQPADQVDLSRAVRRESLHQVDWVPAPTAPAPAATGLALLGDQPAPAGLAAHPDLASAAAAGDRPDVLVLPLPPSVGDDQPALVRAATERVLALVQQLLTEPRLAATRLLVVTSGAVSSHGEDAADLAGAAVWGLVRTAQTEEPGRFLLADVERPADALDPALLGALLAVADQGEPQLIVRAGQPLVPRLARAAGSPVAPRAWDPDGTVLVTGGTGTLGALLARRLVTHHGVRHLTLLSRRGETAPGAAELRAELAELGAEARIVRCDCGDRDDLAAALADVPAAHPLTAVVHAAATLSDGIIGALTPERLDSVLRAKADSAWYLHQLTAGTDLAAFVLFSSASGIFGEAGQANYAAANSFLDALAAHRRVAGLPGQSLAWGFWEERSELTGQLAAIDVERMTRGGIAPLSSAEGLDLFDAAVATDEALLVPVGLDQRVLRANAEELPPLLRALVPTRARRRTAAGAEPTLDRSELGQRLANLGPAERDELLLDLVRTVAAGALGHNTPEAVDPDRTFKESGFDSLIALEFRNRMNAATGLRLSATLVFDYPNARQLARFLLDEALGDGLAAATPAAPAAPAAVADADDLIAIVGMGCRYPGDVHSPDDLWRVVTEGIDATSGFPTNRGWEQDLDVTGDYTRRGGFLHDAGEFDAAFFGISPREALAMDPQQRLLLETSWEALEDAGIDPLSLRGSETGVFVGAGANAYSVGLRGFPSTVDGYRLTGSTTSVVSGRVAYTLGLEGPAVTVDTACSSSLVALHLAVESLRRGESAMALAAGVHIMYSPGVFQEFSRQGGLAADGRCRAFSDDADGTGFAEGVGVLVLERLSAARAAGHRVLGVVRASAINQDGASNGLTAPNGPAQERVIRQAWAAGGLSGTDVDVVEGHGTGTVLGDPIEVGALLATYGRGRDTQHPLWLGALKSNIGHTQAAAGVAGVIKMVMALRNRVLPGTLFAEQPTSHVDWSGGGVRLLDGAREWPEVGRARRAAVSSFGISGTNAHVVLEEAPADVASWGESAGGGGWVGGVPVPWVVSARGDVGAQVARLRSGVGGLDVVGVGRSLLGRAGLPDRAVTWGGDAELADVVGSVVGGKVGVVFSGQGSQWVGMGRELYEVFPTFREAFDEVGALVDERRDGSLREVVFEGDAEVLEGTGWAQVGLFAVGVGLWRVLESWDIAVDVVGGHSVGELVAAWAAGVWSLPDAVAVVCARAGLMEGLPEGGGMLVTDLTETQAEEVAAEFGVDIAAVNGQEQVVLSGAVEALDRVAVACGERGVRARRLSVSHGFHSRLVDPVLGEFAERLTAVKFQTPQLGLVSNVEGTLVSEQVAEAGYWVRHVREPVLFARGVAAMRDAGVTTVIELGPDAVLSGSVIDVFDDDAQAVIPSLRNQRPQAEALLQMAARLWVRGVPVNWQTVYDQLGGGQTPRVDLPTYGFQRERFWLRQGGTGDATGLGQARIDHPVLGAVIEVAGSSEIVVTGRIDTGRETWLTEHMVGGRVLVPGTGLVELALSAGERVGCAGVSELMLHAPLVLSEDALVDIQVRIEEPGETGERGVSIHARPAADADWVRHATGILTPFDQEPPAAPAVDGVWPPAGAEPLDVAAFYAHLAEIGFQRGPALRGLSAAWRDGDVVYAEVRAPAEIEEGVERYAIHPALLDAAIQATALLVDGGGELGVPFAWERVALHATGATELRARIERTGEGEVTVAVSDPAGTPVFGTGSLTLRAAPSVGDLGLAELRGGLRDAFFQVAWEELALPTGAAPAGRWAVLGADAEELAAALAGAGATARPVTDLAHAGAEPEADAGDSAAARLLVLSCGAPEPATAESVRAVTNEVLATVQRWLAEPAWAGSRLVVLTRGAVPRPGEEVGGLSAAAVWGLVRSAQSEHPDRVTLVDLDRPADVALLPAVLATGEPEVAVRAGAASVPRLARLTAEGDEPKWRPEGTVLVTGGTGALGGLVARHLVAEHGVRRLVLASRSGAGPDTGELTAALAEAGAEVSVVACDVADRAALAELLAGLPAEHPLTAVVHTAGTVADGVFTALDADRLDAVLRPKVDAALHLHELTEGLDLDAFVLFSAGAGVFGTPGQGNYAAANAFLDALAHRRRAAGLPAVSLSWGMWAQPSGMTAGLSDVDRERINRLGVRALAAEEGLVLFDASLRAGVPHTVPVHLDLRTLGGQDELLRPLFRGLVRRRGARASLAGAAGAPSGLLAKLAAMGAEERDEALLELVTTHAAAVLGHASTVALDPEQAFSDAGFDSLAAVEFRNRLRAALGLQLPATVVFDFPNAVALTGHLREQLPLDADGAAGGAPPAGDERLVREALATVPLARLQQAGLLEALLELANGVPAAPAEAQENLIDEMDTEALIDLALSTGAGGDETERKA</sequence>
<dbReference type="SMART" id="SM00825">
    <property type="entry name" value="PKS_KS"/>
    <property type="match status" value="2"/>
</dbReference>
<proteinExistence type="predicted"/>
<dbReference type="Pfam" id="PF08659">
    <property type="entry name" value="KR"/>
    <property type="match status" value="2"/>
</dbReference>
<evidence type="ECO:0000256" key="9">
    <source>
        <dbReference type="PROSITE-ProRule" id="PRU01363"/>
    </source>
</evidence>
<comment type="pathway">
    <text evidence="2">Antibiotic biosynthesis.</text>
</comment>
<evidence type="ECO:0000259" key="12">
    <source>
        <dbReference type="PROSITE" id="PS52004"/>
    </source>
</evidence>
<dbReference type="CDD" id="cd08956">
    <property type="entry name" value="KR_3_FAS_SDR_x"/>
    <property type="match status" value="2"/>
</dbReference>
<feature type="region of interest" description="Disordered" evidence="10">
    <location>
        <begin position="70"/>
        <end position="93"/>
    </location>
</feature>
<dbReference type="RefSeq" id="WP_311670840.1">
    <property type="nucleotide sequence ID" value="NZ_JAVREO010000034.1"/>
</dbReference>
<dbReference type="Gene3D" id="3.10.129.110">
    <property type="entry name" value="Polyketide synthase dehydratase"/>
    <property type="match status" value="2"/>
</dbReference>
<evidence type="ECO:0000256" key="10">
    <source>
        <dbReference type="SAM" id="MobiDB-lite"/>
    </source>
</evidence>
<reference evidence="15" key="1">
    <citation type="submission" date="2023-07" db="EMBL/GenBank/DDBJ databases">
        <title>30 novel species of actinomycetes from the DSMZ collection.</title>
        <authorList>
            <person name="Nouioui I."/>
        </authorList>
    </citation>
    <scope>NUCLEOTIDE SEQUENCE [LARGE SCALE GENOMIC DNA]</scope>
    <source>
        <strain evidence="15">DSM 44915</strain>
    </source>
</reference>
<dbReference type="InterPro" id="IPR009081">
    <property type="entry name" value="PP-bd_ACP"/>
</dbReference>
<feature type="region of interest" description="N-terminal hotdog fold" evidence="9">
    <location>
        <begin position="931"/>
        <end position="1056"/>
    </location>
</feature>
<dbReference type="Gene3D" id="3.30.70.3290">
    <property type="match status" value="2"/>
</dbReference>
<dbReference type="SMART" id="SM00827">
    <property type="entry name" value="PKS_AT"/>
    <property type="match status" value="2"/>
</dbReference>
<keyword evidence="5" id="KW-0808">Transferase</keyword>
<keyword evidence="7" id="KW-0511">Multifunctional enzyme</keyword>
<dbReference type="Pfam" id="PF16197">
    <property type="entry name" value="KAsynt_C_assoc"/>
    <property type="match status" value="1"/>
</dbReference>
<dbReference type="Pfam" id="PF08990">
    <property type="entry name" value="Docking"/>
    <property type="match status" value="1"/>
</dbReference>
<dbReference type="PROSITE" id="PS52019">
    <property type="entry name" value="PKS_MFAS_DH"/>
    <property type="match status" value="2"/>
</dbReference>
<dbReference type="PROSITE" id="PS52004">
    <property type="entry name" value="KS3_2"/>
    <property type="match status" value="2"/>
</dbReference>
<dbReference type="InterPro" id="IPR057326">
    <property type="entry name" value="KR_dom"/>
</dbReference>
<evidence type="ECO:0000259" key="11">
    <source>
        <dbReference type="PROSITE" id="PS50075"/>
    </source>
</evidence>
<evidence type="ECO:0000256" key="3">
    <source>
        <dbReference type="ARBA" id="ARBA00022450"/>
    </source>
</evidence>
<evidence type="ECO:0000259" key="13">
    <source>
        <dbReference type="PROSITE" id="PS52019"/>
    </source>
</evidence>
<evidence type="ECO:0000313" key="14">
    <source>
        <dbReference type="EMBL" id="MDT0270776.1"/>
    </source>
</evidence>
<keyword evidence="3" id="KW-0596">Phosphopantetheine</keyword>
<name>A0ABU2K0J5_9ACTN</name>
<dbReference type="SMART" id="SM00822">
    <property type="entry name" value="PKS_KR"/>
    <property type="match status" value="2"/>
</dbReference>
<dbReference type="CDD" id="cd00833">
    <property type="entry name" value="PKS"/>
    <property type="match status" value="2"/>
</dbReference>
<dbReference type="InterPro" id="IPR036291">
    <property type="entry name" value="NAD(P)-bd_dom_sf"/>
</dbReference>
<dbReference type="Pfam" id="PF00550">
    <property type="entry name" value="PP-binding"/>
    <property type="match status" value="2"/>
</dbReference>
<dbReference type="InterPro" id="IPR032821">
    <property type="entry name" value="PKS_assoc"/>
</dbReference>
<dbReference type="InterPro" id="IPR014030">
    <property type="entry name" value="Ketoacyl_synth_N"/>
</dbReference>
<dbReference type="InterPro" id="IPR016036">
    <property type="entry name" value="Malonyl_transacylase_ACP-bd"/>
</dbReference>
<dbReference type="Proteomes" id="UP001183410">
    <property type="component" value="Unassembled WGS sequence"/>
</dbReference>
<keyword evidence="8" id="KW-0012">Acyltransferase</keyword>
<organism evidence="14 15">
    <name type="scientific">Streptomyces chisholmiae</name>
    <dbReference type="NCBI Taxonomy" id="3075540"/>
    <lineage>
        <taxon>Bacteria</taxon>
        <taxon>Bacillati</taxon>
        <taxon>Actinomycetota</taxon>
        <taxon>Actinomycetes</taxon>
        <taxon>Kitasatosporales</taxon>
        <taxon>Streptomycetaceae</taxon>
        <taxon>Streptomyces</taxon>
    </lineage>
</organism>
<evidence type="ECO:0000256" key="7">
    <source>
        <dbReference type="ARBA" id="ARBA00023268"/>
    </source>
</evidence>
<evidence type="ECO:0000256" key="6">
    <source>
        <dbReference type="ARBA" id="ARBA00023194"/>
    </source>
</evidence>
<dbReference type="Pfam" id="PF00109">
    <property type="entry name" value="ketoacyl-synt"/>
    <property type="match status" value="2"/>
</dbReference>
<dbReference type="Gene3D" id="3.40.50.720">
    <property type="entry name" value="NAD(P)-binding Rossmann-like Domain"/>
    <property type="match status" value="2"/>
</dbReference>
<dbReference type="InterPro" id="IPR014043">
    <property type="entry name" value="Acyl_transferase_dom"/>
</dbReference>
<evidence type="ECO:0000256" key="1">
    <source>
        <dbReference type="ARBA" id="ARBA00001957"/>
    </source>
</evidence>
<dbReference type="SMART" id="SM00823">
    <property type="entry name" value="PKS_PP"/>
    <property type="match status" value="2"/>
</dbReference>
<feature type="domain" description="Carrier" evidence="11">
    <location>
        <begin position="3413"/>
        <end position="3488"/>
    </location>
</feature>
<feature type="domain" description="PKS/mFAS DH" evidence="13">
    <location>
        <begin position="2648"/>
        <end position="2922"/>
    </location>
</feature>
<feature type="region of interest" description="N-terminal hotdog fold" evidence="9">
    <location>
        <begin position="2648"/>
        <end position="2770"/>
    </location>
</feature>
<evidence type="ECO:0000256" key="8">
    <source>
        <dbReference type="ARBA" id="ARBA00023315"/>
    </source>
</evidence>
<dbReference type="Pfam" id="PF00698">
    <property type="entry name" value="Acyl_transf_1"/>
    <property type="match status" value="2"/>
</dbReference>
<dbReference type="InterPro" id="IPR020807">
    <property type="entry name" value="PKS_DH"/>
</dbReference>
<dbReference type="Gene3D" id="3.40.366.10">
    <property type="entry name" value="Malonyl-Coenzyme A Acyl Carrier Protein, domain 2"/>
    <property type="match status" value="2"/>
</dbReference>
<dbReference type="SUPFAM" id="SSF55048">
    <property type="entry name" value="Probable ACP-binding domain of malonyl-CoA ACP transacylase"/>
    <property type="match status" value="2"/>
</dbReference>
<comment type="caution">
    <text evidence="14">The sequence shown here is derived from an EMBL/GenBank/DDBJ whole genome shotgun (WGS) entry which is preliminary data.</text>
</comment>
<dbReference type="InterPro" id="IPR049551">
    <property type="entry name" value="PKS_DH_C"/>
</dbReference>
<feature type="domain" description="Ketosynthase family 3 (KS3)" evidence="12">
    <location>
        <begin position="1778"/>
        <end position="2197"/>
    </location>
</feature>
<dbReference type="InterPro" id="IPR001227">
    <property type="entry name" value="Ac_transferase_dom_sf"/>
</dbReference>
<dbReference type="SMART" id="SM01294">
    <property type="entry name" value="PKS_PP_betabranch"/>
    <property type="match status" value="2"/>
</dbReference>
<dbReference type="InterPro" id="IPR049900">
    <property type="entry name" value="PKS_mFAS_DH"/>
</dbReference>
<feature type="region of interest" description="Disordered" evidence="10">
    <location>
        <begin position="1029"/>
        <end position="1059"/>
    </location>
</feature>
<dbReference type="Pfam" id="PF02801">
    <property type="entry name" value="Ketoacyl-synt_C"/>
    <property type="match status" value="2"/>
</dbReference>
<dbReference type="InterPro" id="IPR016039">
    <property type="entry name" value="Thiolase-like"/>
</dbReference>